<feature type="compositionally biased region" description="Basic and acidic residues" evidence="1">
    <location>
        <begin position="150"/>
        <end position="163"/>
    </location>
</feature>
<accession>A0A6J4Q3J2</accession>
<feature type="compositionally biased region" description="Basic residues" evidence="1">
    <location>
        <begin position="66"/>
        <end position="76"/>
    </location>
</feature>
<reference evidence="2" key="1">
    <citation type="submission" date="2020-02" db="EMBL/GenBank/DDBJ databases">
        <authorList>
            <person name="Meier V. D."/>
        </authorList>
    </citation>
    <scope>NUCLEOTIDE SEQUENCE</scope>
    <source>
        <strain evidence="2">AVDCRST_MAG51</strain>
    </source>
</reference>
<feature type="compositionally biased region" description="Basic residues" evidence="1">
    <location>
        <begin position="169"/>
        <end position="182"/>
    </location>
</feature>
<feature type="non-terminal residue" evidence="2">
    <location>
        <position position="1"/>
    </location>
</feature>
<sequence>EPEDPQHPADRPGRVCCRPCGAADGSHRRPRCLRPRLPGHPAGGGAGQRPHQRAAREGPGHCPGFHGRRRRGRQGPRHLAASALGPDRAGRRLGRRPAQDRVDAGAADGDAGPAQEDAGRPAPAGPEPAHEQPGCAGTRGKAPPPGQAAGRDRAPHQRRERAAQEALHQPRHPRGGVRRLLRHAAAQDRGARHAQLPGAGGPQALWRADHDRYRQLRRQGAGHRDRGDLRQPHPGPARPEHRQGRGPVRPLLRGDAPQGRPDRGGLALQVHPRRNPRDQADQPI</sequence>
<proteinExistence type="predicted"/>
<feature type="compositionally biased region" description="Low complexity" evidence="1">
    <location>
        <begin position="104"/>
        <end position="122"/>
    </location>
</feature>
<name>A0A6J4Q3J2_9BURK</name>
<evidence type="ECO:0000256" key="1">
    <source>
        <dbReference type="SAM" id="MobiDB-lite"/>
    </source>
</evidence>
<feature type="region of interest" description="Disordered" evidence="1">
    <location>
        <begin position="1"/>
        <end position="284"/>
    </location>
</feature>
<evidence type="ECO:0000313" key="2">
    <source>
        <dbReference type="EMBL" id="CAA9433568.1"/>
    </source>
</evidence>
<dbReference type="AlphaFoldDB" id="A0A6J4Q3J2"/>
<protein>
    <submittedName>
        <fullName evidence="2">TonB, C-terminal</fullName>
    </submittedName>
</protein>
<feature type="compositionally biased region" description="Basic and acidic residues" evidence="1">
    <location>
        <begin position="1"/>
        <end position="13"/>
    </location>
</feature>
<gene>
    <name evidence="2" type="ORF">AVDCRST_MAG51-2772</name>
</gene>
<organism evidence="2">
    <name type="scientific">uncultured Ramlibacter sp</name>
    <dbReference type="NCBI Taxonomy" id="260755"/>
    <lineage>
        <taxon>Bacteria</taxon>
        <taxon>Pseudomonadati</taxon>
        <taxon>Pseudomonadota</taxon>
        <taxon>Betaproteobacteria</taxon>
        <taxon>Burkholderiales</taxon>
        <taxon>Comamonadaceae</taxon>
        <taxon>Ramlibacter</taxon>
        <taxon>environmental samples</taxon>
    </lineage>
</organism>
<dbReference type="EMBL" id="CADCUX010000597">
    <property type="protein sequence ID" value="CAA9433568.1"/>
    <property type="molecule type" value="Genomic_DNA"/>
</dbReference>
<feature type="compositionally biased region" description="Basic and acidic residues" evidence="1">
    <location>
        <begin position="222"/>
        <end position="231"/>
    </location>
</feature>
<feature type="non-terminal residue" evidence="2">
    <location>
        <position position="284"/>
    </location>
</feature>
<feature type="compositionally biased region" description="Basic and acidic residues" evidence="1">
    <location>
        <begin position="275"/>
        <end position="284"/>
    </location>
</feature>